<proteinExistence type="predicted"/>
<protein>
    <submittedName>
        <fullName evidence="2">Uncharacterized protein</fullName>
    </submittedName>
</protein>
<sequence length="85" mass="9425">MPEITRLSIQLSLVVTPPADRLRDGFTMEQRLSHLDEALLAVRELALFWPSERGTDSSDASRLRLQRPAGTGPTAAQTTRTKAHN</sequence>
<feature type="compositionally biased region" description="Low complexity" evidence="1">
    <location>
        <begin position="67"/>
        <end position="85"/>
    </location>
</feature>
<evidence type="ECO:0000256" key="1">
    <source>
        <dbReference type="SAM" id="MobiDB-lite"/>
    </source>
</evidence>
<organism evidence="2">
    <name type="scientific">hydrothermal vent metagenome</name>
    <dbReference type="NCBI Taxonomy" id="652676"/>
    <lineage>
        <taxon>unclassified sequences</taxon>
        <taxon>metagenomes</taxon>
        <taxon>ecological metagenomes</taxon>
    </lineage>
</organism>
<name>A0A3B1DMB4_9ZZZZ</name>
<accession>A0A3B1DMB4</accession>
<feature type="compositionally biased region" description="Basic and acidic residues" evidence="1">
    <location>
        <begin position="53"/>
        <end position="62"/>
    </location>
</feature>
<dbReference type="AlphaFoldDB" id="A0A3B1DMB4"/>
<gene>
    <name evidence="2" type="ORF">MNBD_PLANCTO03-664</name>
</gene>
<evidence type="ECO:0000313" key="2">
    <source>
        <dbReference type="EMBL" id="VAX41902.1"/>
    </source>
</evidence>
<reference evidence="2" key="1">
    <citation type="submission" date="2018-06" db="EMBL/GenBank/DDBJ databases">
        <authorList>
            <person name="Zhirakovskaya E."/>
        </authorList>
    </citation>
    <scope>NUCLEOTIDE SEQUENCE</scope>
</reference>
<feature type="region of interest" description="Disordered" evidence="1">
    <location>
        <begin position="52"/>
        <end position="85"/>
    </location>
</feature>
<dbReference type="EMBL" id="UOGK01000608">
    <property type="protein sequence ID" value="VAX41902.1"/>
    <property type="molecule type" value="Genomic_DNA"/>
</dbReference>